<keyword evidence="3" id="KW-1133">Transmembrane helix</keyword>
<keyword evidence="3" id="KW-0472">Membrane</keyword>
<protein>
    <recommendedName>
        <fullName evidence="6">Cadherin domain-containing protein</fullName>
    </recommendedName>
</protein>
<organism evidence="7 8">
    <name type="scientific">Tegillarca granosa</name>
    <name type="common">Malaysian cockle</name>
    <name type="synonym">Anadara granosa</name>
    <dbReference type="NCBI Taxonomy" id="220873"/>
    <lineage>
        <taxon>Eukaryota</taxon>
        <taxon>Metazoa</taxon>
        <taxon>Spiralia</taxon>
        <taxon>Lophotrochozoa</taxon>
        <taxon>Mollusca</taxon>
        <taxon>Bivalvia</taxon>
        <taxon>Autobranchia</taxon>
        <taxon>Pteriomorphia</taxon>
        <taxon>Arcoida</taxon>
        <taxon>Arcoidea</taxon>
        <taxon>Arcidae</taxon>
        <taxon>Tegillarca</taxon>
    </lineage>
</organism>
<evidence type="ECO:0000256" key="5">
    <source>
        <dbReference type="PROSITE-ProRule" id="PRU00043"/>
    </source>
</evidence>
<gene>
    <name evidence="7" type="ORF">KUTeg_013167</name>
</gene>
<keyword evidence="4" id="KW-0325">Glycoprotein</keyword>
<name>A0ABQ9EYD3_TEGGR</name>
<feature type="domain" description="Cadherin" evidence="6">
    <location>
        <begin position="2"/>
        <end position="99"/>
    </location>
</feature>
<dbReference type="CDD" id="cd11304">
    <property type="entry name" value="Cadherin_repeat"/>
    <property type="match status" value="1"/>
</dbReference>
<dbReference type="PROSITE" id="PS50268">
    <property type="entry name" value="CADHERIN_2"/>
    <property type="match status" value="1"/>
</dbReference>
<dbReference type="InterPro" id="IPR015919">
    <property type="entry name" value="Cadherin-like_sf"/>
</dbReference>
<evidence type="ECO:0000259" key="6">
    <source>
        <dbReference type="PROSITE" id="PS50268"/>
    </source>
</evidence>
<dbReference type="SUPFAM" id="SSF49313">
    <property type="entry name" value="Cadherin-like"/>
    <property type="match status" value="1"/>
</dbReference>
<evidence type="ECO:0000256" key="2">
    <source>
        <dbReference type="ARBA" id="ARBA00022692"/>
    </source>
</evidence>
<accession>A0ABQ9EYD3</accession>
<evidence type="ECO:0000256" key="3">
    <source>
        <dbReference type="ARBA" id="ARBA00022989"/>
    </source>
</evidence>
<dbReference type="Proteomes" id="UP001217089">
    <property type="component" value="Unassembled WGS sequence"/>
</dbReference>
<sequence length="124" mass="13390">MSPLDTVVGQLQATDPDNGQTITYKLTDDSNGRFKVVGDEVNSFGEHCEAKGRHFCALDYESVKSYDIVVKATDSGDVPLSVEFTLTIDIEDSNDVPTDLNMVANSIPENTPVGQTVATFTVSK</sequence>
<keyword evidence="8" id="KW-1185">Reference proteome</keyword>
<dbReference type="EMBL" id="JARBDR010000657">
    <property type="protein sequence ID" value="KAJ8308293.1"/>
    <property type="molecule type" value="Genomic_DNA"/>
</dbReference>
<reference evidence="7 8" key="1">
    <citation type="submission" date="2022-12" db="EMBL/GenBank/DDBJ databases">
        <title>Chromosome-level genome of Tegillarca granosa.</title>
        <authorList>
            <person name="Kim J."/>
        </authorList>
    </citation>
    <scope>NUCLEOTIDE SEQUENCE [LARGE SCALE GENOMIC DNA]</scope>
    <source>
        <strain evidence="7">Teg-2019</strain>
        <tissue evidence="7">Adductor muscle</tissue>
    </source>
</reference>
<dbReference type="PANTHER" id="PTHR24028">
    <property type="entry name" value="CADHERIN-87A"/>
    <property type="match status" value="1"/>
</dbReference>
<dbReference type="SMART" id="SM00112">
    <property type="entry name" value="CA"/>
    <property type="match status" value="1"/>
</dbReference>
<keyword evidence="2" id="KW-0812">Transmembrane</keyword>
<comment type="caution">
    <text evidence="7">The sequence shown here is derived from an EMBL/GenBank/DDBJ whole genome shotgun (WGS) entry which is preliminary data.</text>
</comment>
<comment type="subcellular location">
    <subcellularLocation>
        <location evidence="1">Membrane</location>
        <topology evidence="1">Single-pass membrane protein</topology>
    </subcellularLocation>
</comment>
<dbReference type="Gene3D" id="2.60.40.60">
    <property type="entry name" value="Cadherins"/>
    <property type="match status" value="1"/>
</dbReference>
<evidence type="ECO:0000256" key="4">
    <source>
        <dbReference type="ARBA" id="ARBA00023180"/>
    </source>
</evidence>
<evidence type="ECO:0000313" key="8">
    <source>
        <dbReference type="Proteomes" id="UP001217089"/>
    </source>
</evidence>
<evidence type="ECO:0000313" key="7">
    <source>
        <dbReference type="EMBL" id="KAJ8308293.1"/>
    </source>
</evidence>
<proteinExistence type="predicted"/>
<dbReference type="InterPro" id="IPR050174">
    <property type="entry name" value="Protocadherin/Cadherin-CA"/>
</dbReference>
<dbReference type="Pfam" id="PF00028">
    <property type="entry name" value="Cadherin"/>
    <property type="match status" value="1"/>
</dbReference>
<dbReference type="PANTHER" id="PTHR24028:SF328">
    <property type="entry name" value="CADHERIN-3"/>
    <property type="match status" value="1"/>
</dbReference>
<dbReference type="InterPro" id="IPR002126">
    <property type="entry name" value="Cadherin-like_dom"/>
</dbReference>
<keyword evidence="5" id="KW-0106">Calcium</keyword>
<evidence type="ECO:0000256" key="1">
    <source>
        <dbReference type="ARBA" id="ARBA00004167"/>
    </source>
</evidence>